<dbReference type="HOGENOM" id="CLU_1482282_0_0_1"/>
<accession>K1X559</accession>
<feature type="region of interest" description="Disordered" evidence="1">
    <location>
        <begin position="131"/>
        <end position="159"/>
    </location>
</feature>
<reference evidence="2 3" key="1">
    <citation type="journal article" date="2012" name="BMC Genomics">
        <title>Sequencing the genome of Marssonina brunnea reveals fungus-poplar co-evolution.</title>
        <authorList>
            <person name="Zhu S."/>
            <person name="Cao Y.-Z."/>
            <person name="Jiang C."/>
            <person name="Tan B.-Y."/>
            <person name="Wang Z."/>
            <person name="Feng S."/>
            <person name="Zhang L."/>
            <person name="Su X.-H."/>
            <person name="Brejova B."/>
            <person name="Vinar T."/>
            <person name="Xu M."/>
            <person name="Wang M.-X."/>
            <person name="Zhang S.-G."/>
            <person name="Huang M.-R."/>
            <person name="Wu R."/>
            <person name="Zhou Y."/>
        </authorList>
    </citation>
    <scope>NUCLEOTIDE SEQUENCE [LARGE SCALE GENOMIC DNA]</scope>
    <source>
        <strain evidence="2 3">MB_m1</strain>
    </source>
</reference>
<sequence length="182" mass="20397">MTDCMVPVWQSKLGFSSRKQNKLFINADDKRDSRSKLEGQSQDIIATSEPLSRRLLLASPSSSDVFFLPTRLPRSYLPGCCLGTFGGEWLLDYNDRRLSGRGKILRIGNIELITPLLALPPAEIRVPLRPRTKHQRDHQARHGHAHTQPGKDHVGGVLPPPPRVAALEMRCKWKSHATKIPA</sequence>
<evidence type="ECO:0000313" key="3">
    <source>
        <dbReference type="Proteomes" id="UP000006753"/>
    </source>
</evidence>
<proteinExistence type="predicted"/>
<protein>
    <submittedName>
        <fullName evidence="2">Uncharacterized protein</fullName>
    </submittedName>
</protein>
<organism evidence="2 3">
    <name type="scientific">Marssonina brunnea f. sp. multigermtubi (strain MB_m1)</name>
    <name type="common">Marssonina leaf spot fungus</name>
    <dbReference type="NCBI Taxonomy" id="1072389"/>
    <lineage>
        <taxon>Eukaryota</taxon>
        <taxon>Fungi</taxon>
        <taxon>Dikarya</taxon>
        <taxon>Ascomycota</taxon>
        <taxon>Pezizomycotina</taxon>
        <taxon>Leotiomycetes</taxon>
        <taxon>Helotiales</taxon>
        <taxon>Drepanopezizaceae</taxon>
        <taxon>Drepanopeziza</taxon>
    </lineage>
</organism>
<name>K1X559_MARBU</name>
<feature type="compositionally biased region" description="Basic residues" evidence="1">
    <location>
        <begin position="131"/>
        <end position="145"/>
    </location>
</feature>
<dbReference type="InParanoid" id="K1X559"/>
<dbReference type="KEGG" id="mbe:MBM_02159"/>
<dbReference type="AlphaFoldDB" id="K1X559"/>
<dbReference type="EMBL" id="JH921430">
    <property type="protein sequence ID" value="EKD20207.1"/>
    <property type="molecule type" value="Genomic_DNA"/>
</dbReference>
<keyword evidence="3" id="KW-1185">Reference proteome</keyword>
<gene>
    <name evidence="2" type="ORF">MBM_02159</name>
</gene>
<dbReference type="Proteomes" id="UP000006753">
    <property type="component" value="Unassembled WGS sequence"/>
</dbReference>
<evidence type="ECO:0000313" key="2">
    <source>
        <dbReference type="EMBL" id="EKD20207.1"/>
    </source>
</evidence>
<evidence type="ECO:0000256" key="1">
    <source>
        <dbReference type="SAM" id="MobiDB-lite"/>
    </source>
</evidence>